<keyword evidence="3" id="KW-1133">Transmembrane helix</keyword>
<comment type="caution">
    <text evidence="5">The sequence shown here is derived from an EMBL/GenBank/DDBJ whole genome shotgun (WGS) entry which is preliminary data.</text>
</comment>
<accession>A0AAV8V338</accession>
<gene>
    <name evidence="5" type="ORF">NDN08_003663</name>
</gene>
<protein>
    <recommendedName>
        <fullName evidence="4">RRM domain-containing protein</fullName>
    </recommendedName>
</protein>
<keyword evidence="1" id="KW-0694">RNA-binding</keyword>
<dbReference type="SMART" id="SM00360">
    <property type="entry name" value="RRM"/>
    <property type="match status" value="2"/>
</dbReference>
<dbReference type="EMBL" id="JAMWBK010000003">
    <property type="protein sequence ID" value="KAJ8907181.1"/>
    <property type="molecule type" value="Genomic_DNA"/>
</dbReference>
<dbReference type="PANTHER" id="PTHR23147">
    <property type="entry name" value="SERINE/ARGININE RICH SPLICING FACTOR"/>
    <property type="match status" value="1"/>
</dbReference>
<dbReference type="Pfam" id="PF00076">
    <property type="entry name" value="RRM_1"/>
    <property type="match status" value="2"/>
</dbReference>
<feature type="domain" description="RRM" evidence="4">
    <location>
        <begin position="60"/>
        <end position="132"/>
    </location>
</feature>
<feature type="compositionally biased region" description="Basic and acidic residues" evidence="2">
    <location>
        <begin position="1"/>
        <end position="19"/>
    </location>
</feature>
<evidence type="ECO:0000256" key="1">
    <source>
        <dbReference type="PROSITE-ProRule" id="PRU00176"/>
    </source>
</evidence>
<dbReference type="Gene3D" id="3.30.70.330">
    <property type="match status" value="2"/>
</dbReference>
<keyword evidence="6" id="KW-1185">Reference proteome</keyword>
<dbReference type="PROSITE" id="PS50102">
    <property type="entry name" value="RRM"/>
    <property type="match status" value="2"/>
</dbReference>
<dbReference type="SUPFAM" id="SSF54928">
    <property type="entry name" value="RNA-binding domain, RBD"/>
    <property type="match status" value="1"/>
</dbReference>
<reference evidence="5 6" key="1">
    <citation type="journal article" date="2023" name="Nat. Commun.">
        <title>Origin of minicircular mitochondrial genomes in red algae.</title>
        <authorList>
            <person name="Lee Y."/>
            <person name="Cho C.H."/>
            <person name="Lee Y.M."/>
            <person name="Park S.I."/>
            <person name="Yang J.H."/>
            <person name="West J.A."/>
            <person name="Bhattacharya D."/>
            <person name="Yoon H.S."/>
        </authorList>
    </citation>
    <scope>NUCLEOTIDE SEQUENCE [LARGE SCALE GENOMIC DNA]</scope>
    <source>
        <strain evidence="5 6">CCMP1338</strain>
        <tissue evidence="5">Whole cell</tissue>
    </source>
</reference>
<organism evidence="5 6">
    <name type="scientific">Rhodosorus marinus</name>
    <dbReference type="NCBI Taxonomy" id="101924"/>
    <lineage>
        <taxon>Eukaryota</taxon>
        <taxon>Rhodophyta</taxon>
        <taxon>Stylonematophyceae</taxon>
        <taxon>Stylonematales</taxon>
        <taxon>Stylonemataceae</taxon>
        <taxon>Rhodosorus</taxon>
    </lineage>
</organism>
<keyword evidence="3" id="KW-0812">Transmembrane</keyword>
<dbReference type="AlphaFoldDB" id="A0AAV8V338"/>
<evidence type="ECO:0000313" key="5">
    <source>
        <dbReference type="EMBL" id="KAJ8907181.1"/>
    </source>
</evidence>
<evidence type="ECO:0000256" key="2">
    <source>
        <dbReference type="SAM" id="MobiDB-lite"/>
    </source>
</evidence>
<name>A0AAV8V338_9RHOD</name>
<feature type="transmembrane region" description="Helical" evidence="3">
    <location>
        <begin position="267"/>
        <end position="286"/>
    </location>
</feature>
<feature type="domain" description="RRM" evidence="4">
    <location>
        <begin position="152"/>
        <end position="223"/>
    </location>
</feature>
<dbReference type="InterPro" id="IPR000504">
    <property type="entry name" value="RRM_dom"/>
</dbReference>
<proteinExistence type="predicted"/>
<keyword evidence="3" id="KW-0472">Membrane</keyword>
<dbReference type="Proteomes" id="UP001157974">
    <property type="component" value="Unassembled WGS sequence"/>
</dbReference>
<dbReference type="InterPro" id="IPR035979">
    <property type="entry name" value="RBD_domain_sf"/>
</dbReference>
<dbReference type="InterPro" id="IPR012677">
    <property type="entry name" value="Nucleotide-bd_a/b_plait_sf"/>
</dbReference>
<sequence length="335" mass="36916">MSSDRDREEREYADRYSDEKYDDADGGGRKNEEEIEDRGVGDEREDREGNGTGDQMEEELAVYVGNFEYRTTTRDLERLFERFGSVKKVDMKVGFAFVFMGSKDDGDDLIKEFDGTTFGSRQRRLRVEWAKGDGRVKKREDSRRTQNMDPSDTVFVVGFDPSLTKDDDLRDYFSGSGRIVRLDVRGTFAFIQYGSVEDATEAIKNCHDTLLRNAEGRTEAARGVAAVAPAGVVMTLAGVIDIATVTVIMIEVVIVTVIVIMTEVVTATMTVIVTVVVTAIVVVIVAETGVTMTKTTMIAADEAGMTIMKPTIDATDRRGGSIAGETHLDTTVTDS</sequence>
<feature type="transmembrane region" description="Helical" evidence="3">
    <location>
        <begin position="239"/>
        <end position="261"/>
    </location>
</feature>
<evidence type="ECO:0000259" key="4">
    <source>
        <dbReference type="PROSITE" id="PS50102"/>
    </source>
</evidence>
<dbReference type="InterPro" id="IPR050907">
    <property type="entry name" value="SRSF"/>
</dbReference>
<evidence type="ECO:0000313" key="6">
    <source>
        <dbReference type="Proteomes" id="UP001157974"/>
    </source>
</evidence>
<evidence type="ECO:0000256" key="3">
    <source>
        <dbReference type="SAM" id="Phobius"/>
    </source>
</evidence>
<feature type="region of interest" description="Disordered" evidence="2">
    <location>
        <begin position="1"/>
        <end position="58"/>
    </location>
</feature>
<dbReference type="GO" id="GO:0003723">
    <property type="term" value="F:RNA binding"/>
    <property type="evidence" value="ECO:0007669"/>
    <property type="project" value="UniProtKB-UniRule"/>
</dbReference>
<feature type="compositionally biased region" description="Basic and acidic residues" evidence="2">
    <location>
        <begin position="26"/>
        <end position="49"/>
    </location>
</feature>